<dbReference type="EMBL" id="JAVDYC010000001">
    <property type="protein sequence ID" value="MDR7323391.1"/>
    <property type="molecule type" value="Genomic_DNA"/>
</dbReference>
<name>A0AAE3ZR40_9ACTN</name>
<organism evidence="1 2">
    <name type="scientific">Catenuloplanes niger</name>
    <dbReference type="NCBI Taxonomy" id="587534"/>
    <lineage>
        <taxon>Bacteria</taxon>
        <taxon>Bacillati</taxon>
        <taxon>Actinomycetota</taxon>
        <taxon>Actinomycetes</taxon>
        <taxon>Micromonosporales</taxon>
        <taxon>Micromonosporaceae</taxon>
        <taxon>Catenuloplanes</taxon>
    </lineage>
</organism>
<keyword evidence="2" id="KW-1185">Reference proteome</keyword>
<evidence type="ECO:0000313" key="1">
    <source>
        <dbReference type="EMBL" id="MDR7323391.1"/>
    </source>
</evidence>
<comment type="caution">
    <text evidence="1">The sequence shown here is derived from an EMBL/GenBank/DDBJ whole genome shotgun (WGS) entry which is preliminary data.</text>
</comment>
<proteinExistence type="predicted"/>
<dbReference type="RefSeq" id="WP_310415198.1">
    <property type="nucleotide sequence ID" value="NZ_JAVDYC010000001.1"/>
</dbReference>
<sequence length="221" mass="23531">MTHPHRLHATAALWSLRAAWPHLAHAANVERRQLVDDDAGTLRAQVYGAIGGGKTHHSNGILDALLRRGDSPGRDDMQRLAASTRETMAWLAGRILDDRYRPGQPVLSTLLELMPQISPAAAAEVAKWVDEADCEIRNALALGNDHEPLVGVPCPACGSRRLVVRTSAPSDRPVACAADCMCAGAGCRCGTKDRAQGVGHIWAFSALIGEAADGRRGVGVR</sequence>
<gene>
    <name evidence="1" type="ORF">J2S44_003641</name>
</gene>
<dbReference type="AlphaFoldDB" id="A0AAE3ZR40"/>
<accession>A0AAE3ZR40</accession>
<evidence type="ECO:0000313" key="2">
    <source>
        <dbReference type="Proteomes" id="UP001183629"/>
    </source>
</evidence>
<dbReference type="Proteomes" id="UP001183629">
    <property type="component" value="Unassembled WGS sequence"/>
</dbReference>
<reference evidence="1 2" key="1">
    <citation type="submission" date="2023-07" db="EMBL/GenBank/DDBJ databases">
        <title>Sequencing the genomes of 1000 actinobacteria strains.</title>
        <authorList>
            <person name="Klenk H.-P."/>
        </authorList>
    </citation>
    <scope>NUCLEOTIDE SEQUENCE [LARGE SCALE GENOMIC DNA]</scope>
    <source>
        <strain evidence="1 2">DSM 44711</strain>
    </source>
</reference>
<protein>
    <submittedName>
        <fullName evidence="1">Uncharacterized protein</fullName>
    </submittedName>
</protein>